<dbReference type="InterPro" id="IPR005304">
    <property type="entry name" value="Rbsml_bgen_MeTrfase_EMG1/NEP1"/>
</dbReference>
<evidence type="ECO:0000256" key="6">
    <source>
        <dbReference type="ARBA" id="ARBA00022679"/>
    </source>
</evidence>
<dbReference type="GO" id="GO:0032040">
    <property type="term" value="C:small-subunit processome"/>
    <property type="evidence" value="ECO:0007669"/>
    <property type="project" value="TreeGrafter"/>
</dbReference>
<dbReference type="EMBL" id="BEXD01000243">
    <property type="protein sequence ID" value="GBB85677.1"/>
    <property type="molecule type" value="Genomic_DNA"/>
</dbReference>
<feature type="compositionally biased region" description="Basic residues" evidence="11">
    <location>
        <begin position="1"/>
        <end position="14"/>
    </location>
</feature>
<keyword evidence="14" id="KW-1185">Reference proteome</keyword>
<dbReference type="InterPro" id="IPR029026">
    <property type="entry name" value="tRNA_m1G_MTases_N"/>
</dbReference>
<evidence type="ECO:0000256" key="11">
    <source>
        <dbReference type="SAM" id="MobiDB-lite"/>
    </source>
</evidence>
<dbReference type="OrthoDB" id="269804at2759"/>
<dbReference type="EMBL" id="BLAL01000162">
    <property type="protein sequence ID" value="GES86606.1"/>
    <property type="molecule type" value="Genomic_DNA"/>
</dbReference>
<keyword evidence="8" id="KW-0699">rRNA-binding</keyword>
<dbReference type="InterPro" id="IPR029028">
    <property type="entry name" value="Alpha/beta_knot_MTases"/>
</dbReference>
<keyword evidence="3" id="KW-0690">Ribosome biogenesis</keyword>
<dbReference type="AlphaFoldDB" id="A0A2Z6Q6D4"/>
<evidence type="ECO:0000313" key="12">
    <source>
        <dbReference type="EMBL" id="GBB85677.1"/>
    </source>
</evidence>
<evidence type="ECO:0000256" key="1">
    <source>
        <dbReference type="ARBA" id="ARBA00004604"/>
    </source>
</evidence>
<reference evidence="13" key="2">
    <citation type="submission" date="2019-10" db="EMBL/GenBank/DDBJ databases">
        <title>Conservation and host-specific expression of non-tandemly repeated heterogenous ribosome RNA gene in arbuscular mycorrhizal fungi.</title>
        <authorList>
            <person name="Maeda T."/>
            <person name="Kobayashi Y."/>
            <person name="Nakagawa T."/>
            <person name="Ezawa T."/>
            <person name="Yamaguchi K."/>
            <person name="Bino T."/>
            <person name="Nishimoto Y."/>
            <person name="Shigenobu S."/>
            <person name="Kawaguchi M."/>
        </authorList>
    </citation>
    <scope>NUCLEOTIDE SEQUENCE</scope>
    <source>
        <strain evidence="13">HR1</strain>
    </source>
</reference>
<accession>A0A2Z6Q6D4</accession>
<dbReference type="CDD" id="cd18088">
    <property type="entry name" value="Nep1-like"/>
    <property type="match status" value="1"/>
</dbReference>
<evidence type="ECO:0000256" key="5">
    <source>
        <dbReference type="ARBA" id="ARBA00022603"/>
    </source>
</evidence>
<dbReference type="Proteomes" id="UP000247702">
    <property type="component" value="Unassembled WGS sequence"/>
</dbReference>
<gene>
    <name evidence="13" type="ORF">RCL2_001365900</name>
    <name evidence="12" type="ORF">RclHR1_12160002</name>
</gene>
<feature type="compositionally biased region" description="Low complexity" evidence="11">
    <location>
        <begin position="22"/>
        <end position="37"/>
    </location>
</feature>
<comment type="caution">
    <text evidence="12">The sequence shown here is derived from an EMBL/GenBank/DDBJ whole genome shotgun (WGS) entry which is preliminary data.</text>
</comment>
<evidence type="ECO:0000256" key="7">
    <source>
        <dbReference type="ARBA" id="ARBA00022691"/>
    </source>
</evidence>
<dbReference type="SUPFAM" id="SSF75217">
    <property type="entry name" value="alpha/beta knot"/>
    <property type="match status" value="1"/>
</dbReference>
<dbReference type="GO" id="GO:0019843">
    <property type="term" value="F:rRNA binding"/>
    <property type="evidence" value="ECO:0007669"/>
    <property type="project" value="UniProtKB-KW"/>
</dbReference>
<keyword evidence="5" id="KW-0489">Methyltransferase</keyword>
<comment type="similarity">
    <text evidence="2">Belongs to the class IV-like SAM-binding methyltransferase superfamily. RNA methyltransferase NEP1 family.</text>
</comment>
<evidence type="ECO:0000256" key="3">
    <source>
        <dbReference type="ARBA" id="ARBA00022517"/>
    </source>
</evidence>
<dbReference type="Gene3D" id="3.40.1280.10">
    <property type="match status" value="1"/>
</dbReference>
<dbReference type="Pfam" id="PF03587">
    <property type="entry name" value="EMG1"/>
    <property type="match status" value="1"/>
</dbReference>
<evidence type="ECO:0000313" key="14">
    <source>
        <dbReference type="Proteomes" id="UP000247702"/>
    </source>
</evidence>
<keyword evidence="4" id="KW-0698">rRNA processing</keyword>
<keyword evidence="9" id="KW-0694">RNA-binding</keyword>
<name>A0A2Z6Q6D4_9GLOM</name>
<dbReference type="GO" id="GO:0070475">
    <property type="term" value="P:rRNA base methylation"/>
    <property type="evidence" value="ECO:0007669"/>
    <property type="project" value="InterPro"/>
</dbReference>
<sequence length="328" mass="36964">MAKTKKKNKNKKNREKADPYFNNTSSKNNSSNSSNDSPKQITNSNNEKIKIKNISISTQTGDENISIATQTDDIMLSTINSINSSNYYNNSHIKTDVFLVPQVPKLPKTLEEKESTRRLIVVLDKANLETCKVTNSNRSSQYQLLNCDDQKTLKKLGNDPMNYRPDITHQCLLALLDSPLNKAGLLQVYIHTTKNVLIEVNPHVRIPRTFKRFSGLMVQLLHKLSIHSVDGNEKLLRVIKNPVTDYLPTRCVKLALSYDAQPVRLSRYLPTIPPEHSICIAIGAMAHGADDFADDWVDEKIGISQYPLSAAVACSKFCCELESFWGIW</sequence>
<keyword evidence="7" id="KW-0949">S-adenosyl-L-methionine</keyword>
<dbReference type="STRING" id="94130.A0A2Z6Q6D4"/>
<comment type="subcellular location">
    <subcellularLocation>
        <location evidence="1">Nucleus</location>
        <location evidence="1">Nucleolus</location>
    </subcellularLocation>
</comment>
<feature type="region of interest" description="Disordered" evidence="11">
    <location>
        <begin position="1"/>
        <end position="46"/>
    </location>
</feature>
<evidence type="ECO:0000256" key="4">
    <source>
        <dbReference type="ARBA" id="ARBA00022552"/>
    </source>
</evidence>
<dbReference type="PANTHER" id="PTHR12636">
    <property type="entry name" value="NEP1/MRA1"/>
    <property type="match status" value="1"/>
</dbReference>
<evidence type="ECO:0000256" key="8">
    <source>
        <dbReference type="ARBA" id="ARBA00022730"/>
    </source>
</evidence>
<dbReference type="FunFam" id="3.40.1280.10:FF:000003">
    <property type="entry name" value="Ribosomal RNA small subunit methyltransferase"/>
    <property type="match status" value="1"/>
</dbReference>
<dbReference type="GO" id="GO:0070037">
    <property type="term" value="F:rRNA (pseudouridine) methyltransferase activity"/>
    <property type="evidence" value="ECO:0007669"/>
    <property type="project" value="InterPro"/>
</dbReference>
<proteinExistence type="inferred from homology"/>
<keyword evidence="6" id="KW-0808">Transferase</keyword>
<reference evidence="12 14" key="1">
    <citation type="submission" date="2017-11" db="EMBL/GenBank/DDBJ databases">
        <title>The genome of Rhizophagus clarus HR1 reveals common genetic basis of auxotrophy among arbuscular mycorrhizal fungi.</title>
        <authorList>
            <person name="Kobayashi Y."/>
        </authorList>
    </citation>
    <scope>NUCLEOTIDE SEQUENCE [LARGE SCALE GENOMIC DNA]</scope>
    <source>
        <strain evidence="12 14">HR1</strain>
    </source>
</reference>
<evidence type="ECO:0000256" key="10">
    <source>
        <dbReference type="ARBA" id="ARBA00023242"/>
    </source>
</evidence>
<evidence type="ECO:0000313" key="13">
    <source>
        <dbReference type="EMBL" id="GES86606.1"/>
    </source>
</evidence>
<keyword evidence="10" id="KW-0539">Nucleus</keyword>
<organism evidence="12 14">
    <name type="scientific">Rhizophagus clarus</name>
    <dbReference type="NCBI Taxonomy" id="94130"/>
    <lineage>
        <taxon>Eukaryota</taxon>
        <taxon>Fungi</taxon>
        <taxon>Fungi incertae sedis</taxon>
        <taxon>Mucoromycota</taxon>
        <taxon>Glomeromycotina</taxon>
        <taxon>Glomeromycetes</taxon>
        <taxon>Glomerales</taxon>
        <taxon>Glomeraceae</taxon>
        <taxon>Rhizophagus</taxon>
    </lineage>
</organism>
<evidence type="ECO:0000256" key="2">
    <source>
        <dbReference type="ARBA" id="ARBA00008115"/>
    </source>
</evidence>
<dbReference type="Proteomes" id="UP000615446">
    <property type="component" value="Unassembled WGS sequence"/>
</dbReference>
<evidence type="ECO:0000256" key="9">
    <source>
        <dbReference type="ARBA" id="ARBA00022884"/>
    </source>
</evidence>
<dbReference type="PANTHER" id="PTHR12636:SF5">
    <property type="entry name" value="RIBOSOMAL RNA SMALL SUBUNIT METHYLTRANSFERASE NEP1"/>
    <property type="match status" value="1"/>
</dbReference>
<protein>
    <submittedName>
        <fullName evidence="13">Nucleolar essential protein 1</fullName>
    </submittedName>
</protein>